<feature type="non-terminal residue" evidence="16">
    <location>
        <position position="248"/>
    </location>
</feature>
<keyword evidence="13" id="KW-0131">Cell cycle</keyword>
<keyword evidence="6" id="KW-0132">Cell division</keyword>
<keyword evidence="7" id="KW-0227">DNA damage</keyword>
<comment type="caution">
    <text evidence="16">The sequence shown here is derived from an EMBL/GenBank/DDBJ whole genome shotgun (WGS) entry which is preliminary data.</text>
</comment>
<evidence type="ECO:0000256" key="13">
    <source>
        <dbReference type="ARBA" id="ARBA00023306"/>
    </source>
</evidence>
<dbReference type="GO" id="GO:0006281">
    <property type="term" value="P:DNA repair"/>
    <property type="evidence" value="ECO:0007669"/>
    <property type="project" value="UniProtKB-KW"/>
</dbReference>
<organism evidence="16 17">
    <name type="scientific">Genlisea aurea</name>
    <dbReference type="NCBI Taxonomy" id="192259"/>
    <lineage>
        <taxon>Eukaryota</taxon>
        <taxon>Viridiplantae</taxon>
        <taxon>Streptophyta</taxon>
        <taxon>Embryophyta</taxon>
        <taxon>Tracheophyta</taxon>
        <taxon>Spermatophyta</taxon>
        <taxon>Magnoliopsida</taxon>
        <taxon>eudicotyledons</taxon>
        <taxon>Gunneridae</taxon>
        <taxon>Pentapetalae</taxon>
        <taxon>asterids</taxon>
        <taxon>lamiids</taxon>
        <taxon>Lamiales</taxon>
        <taxon>Lentibulariaceae</taxon>
        <taxon>Genlisea</taxon>
    </lineage>
</organism>
<protein>
    <recommendedName>
        <fullName evidence="4">BRISC and BRCA1-A complex member 1</fullName>
    </recommendedName>
    <alternativeName>
        <fullName evidence="14">Mediator of RAP80 interactions and targeting subunit of 40 kDa</fullName>
    </alternativeName>
    <alternativeName>
        <fullName evidence="15">New component of the BRCA1-A complex</fullName>
    </alternativeName>
</protein>
<dbReference type="PANTHER" id="PTHR15660">
    <property type="entry name" value="BRISC AND BRCA1-A COMPLEX MEMBER 1"/>
    <property type="match status" value="1"/>
</dbReference>
<reference evidence="16 17" key="1">
    <citation type="journal article" date="2013" name="BMC Genomics">
        <title>The miniature genome of a carnivorous plant Genlisea aurea contains a low number of genes and short non-coding sequences.</title>
        <authorList>
            <person name="Leushkin E.V."/>
            <person name="Sutormin R.A."/>
            <person name="Nabieva E.R."/>
            <person name="Penin A.A."/>
            <person name="Kondrashov A.S."/>
            <person name="Logacheva M.D."/>
        </authorList>
    </citation>
    <scope>NUCLEOTIDE SEQUENCE [LARGE SCALE GENOMIC DNA]</scope>
</reference>
<dbReference type="GO" id="GO:0045739">
    <property type="term" value="P:positive regulation of DNA repair"/>
    <property type="evidence" value="ECO:0007669"/>
    <property type="project" value="InterPro"/>
</dbReference>
<dbReference type="PANTHER" id="PTHR15660:SF1">
    <property type="entry name" value="BRISC AND BRCA1-A COMPLEX MEMBER 1"/>
    <property type="match status" value="1"/>
</dbReference>
<evidence type="ECO:0000256" key="10">
    <source>
        <dbReference type="ARBA" id="ARBA00022853"/>
    </source>
</evidence>
<evidence type="ECO:0000256" key="14">
    <source>
        <dbReference type="ARBA" id="ARBA00030984"/>
    </source>
</evidence>
<evidence type="ECO:0000256" key="6">
    <source>
        <dbReference type="ARBA" id="ARBA00022618"/>
    </source>
</evidence>
<sequence>GGGDGYAIPASRFSNEDILFCIDVGQETMSEMKVTGSGGRPFTRLDAIKQAIMLFLHAKVAINPDHRYALCALSKSLEWVRKEFSSDVDSAIAALRGLTVDMSSSYADLTHLFKVANHEAKKSRSQSRIFRLILIYCRSSTPPQYQLPPSSQKLFTLDVLYLHDKPGPDNCPQVVYDTLVEALEQVSEYEGYIFEMGQGLMRTIFRNMALLLSHPQQRCLQDDLDLPKSLVKKSVTGETSQGDEGVVV</sequence>
<dbReference type="GO" id="GO:0051301">
    <property type="term" value="P:cell division"/>
    <property type="evidence" value="ECO:0007669"/>
    <property type="project" value="UniProtKB-KW"/>
</dbReference>
<evidence type="ECO:0000256" key="9">
    <source>
        <dbReference type="ARBA" id="ARBA00022786"/>
    </source>
</evidence>
<dbReference type="SUPFAM" id="SSF53300">
    <property type="entry name" value="vWA-like"/>
    <property type="match status" value="1"/>
</dbReference>
<comment type="subcellular location">
    <subcellularLocation>
        <location evidence="2">Cytoplasm</location>
    </subcellularLocation>
    <subcellularLocation>
        <location evidence="1">Nucleus</location>
    </subcellularLocation>
</comment>
<evidence type="ECO:0000256" key="7">
    <source>
        <dbReference type="ARBA" id="ARBA00022763"/>
    </source>
</evidence>
<dbReference type="GO" id="GO:0006325">
    <property type="term" value="P:chromatin organization"/>
    <property type="evidence" value="ECO:0007669"/>
    <property type="project" value="UniProtKB-KW"/>
</dbReference>
<evidence type="ECO:0000256" key="8">
    <source>
        <dbReference type="ARBA" id="ARBA00022776"/>
    </source>
</evidence>
<dbReference type="OrthoDB" id="547311at2759"/>
<keyword evidence="9" id="KW-0833">Ubl conjugation pathway</keyword>
<evidence type="ECO:0000256" key="12">
    <source>
        <dbReference type="ARBA" id="ARBA00023242"/>
    </source>
</evidence>
<evidence type="ECO:0000256" key="4">
    <source>
        <dbReference type="ARBA" id="ARBA00019437"/>
    </source>
</evidence>
<evidence type="ECO:0000313" key="16">
    <source>
        <dbReference type="EMBL" id="EPS59889.1"/>
    </source>
</evidence>
<dbReference type="InterPro" id="IPR026126">
    <property type="entry name" value="BABAM1"/>
</dbReference>
<dbReference type="EMBL" id="AUSU01007993">
    <property type="protein sequence ID" value="EPS59889.1"/>
    <property type="molecule type" value="Genomic_DNA"/>
</dbReference>
<name>S8BZT0_9LAMI</name>
<gene>
    <name evidence="16" type="ORF">M569_14915</name>
</gene>
<dbReference type="InterPro" id="IPR036465">
    <property type="entry name" value="vWFA_dom_sf"/>
</dbReference>
<keyword evidence="11" id="KW-0234">DNA repair</keyword>
<comment type="similarity">
    <text evidence="3">Belongs to the BABAM1 family.</text>
</comment>
<keyword evidence="17" id="KW-1185">Reference proteome</keyword>
<evidence type="ECO:0000256" key="5">
    <source>
        <dbReference type="ARBA" id="ARBA00022490"/>
    </source>
</evidence>
<dbReference type="Proteomes" id="UP000015453">
    <property type="component" value="Unassembled WGS sequence"/>
</dbReference>
<proteinExistence type="inferred from homology"/>
<keyword evidence="12" id="KW-0539">Nucleus</keyword>
<accession>S8BZT0</accession>
<evidence type="ECO:0000256" key="2">
    <source>
        <dbReference type="ARBA" id="ARBA00004496"/>
    </source>
</evidence>
<evidence type="ECO:0000256" key="15">
    <source>
        <dbReference type="ARBA" id="ARBA00031038"/>
    </source>
</evidence>
<dbReference type="AlphaFoldDB" id="S8BZT0"/>
<evidence type="ECO:0000256" key="3">
    <source>
        <dbReference type="ARBA" id="ARBA00010809"/>
    </source>
</evidence>
<evidence type="ECO:0000313" key="17">
    <source>
        <dbReference type="Proteomes" id="UP000015453"/>
    </source>
</evidence>
<keyword evidence="5" id="KW-0963">Cytoplasm</keyword>
<keyword evidence="8" id="KW-0498">Mitosis</keyword>
<dbReference type="GO" id="GO:0005737">
    <property type="term" value="C:cytoplasm"/>
    <property type="evidence" value="ECO:0007669"/>
    <property type="project" value="UniProtKB-SubCell"/>
</dbReference>
<dbReference type="GO" id="GO:0070552">
    <property type="term" value="C:BRISC complex"/>
    <property type="evidence" value="ECO:0007669"/>
    <property type="project" value="InterPro"/>
</dbReference>
<feature type="non-terminal residue" evidence="16">
    <location>
        <position position="1"/>
    </location>
</feature>
<evidence type="ECO:0000256" key="11">
    <source>
        <dbReference type="ARBA" id="ARBA00023204"/>
    </source>
</evidence>
<keyword evidence="10" id="KW-0156">Chromatin regulator</keyword>
<dbReference type="Gene3D" id="3.40.50.410">
    <property type="entry name" value="von Willebrand factor, type A domain"/>
    <property type="match status" value="1"/>
</dbReference>
<evidence type="ECO:0000256" key="1">
    <source>
        <dbReference type="ARBA" id="ARBA00004123"/>
    </source>
</evidence>
<dbReference type="CDD" id="cd21502">
    <property type="entry name" value="vWA_BABAM1"/>
    <property type="match status" value="1"/>
</dbReference>